<evidence type="ECO:0000313" key="2">
    <source>
        <dbReference type="Proteomes" id="UP000789405"/>
    </source>
</evidence>
<proteinExistence type="predicted"/>
<reference evidence="1" key="1">
    <citation type="submission" date="2021-06" db="EMBL/GenBank/DDBJ databases">
        <authorList>
            <person name="Kallberg Y."/>
            <person name="Tangrot J."/>
            <person name="Rosling A."/>
        </authorList>
    </citation>
    <scope>NUCLEOTIDE SEQUENCE</scope>
    <source>
        <strain evidence="1">MA453B</strain>
    </source>
</reference>
<comment type="caution">
    <text evidence="1">The sequence shown here is derived from an EMBL/GenBank/DDBJ whole genome shotgun (WGS) entry which is preliminary data.</text>
</comment>
<organism evidence="1 2">
    <name type="scientific">Dentiscutata erythropus</name>
    <dbReference type="NCBI Taxonomy" id="1348616"/>
    <lineage>
        <taxon>Eukaryota</taxon>
        <taxon>Fungi</taxon>
        <taxon>Fungi incertae sedis</taxon>
        <taxon>Mucoromycota</taxon>
        <taxon>Glomeromycotina</taxon>
        <taxon>Glomeromycetes</taxon>
        <taxon>Diversisporales</taxon>
        <taxon>Gigasporaceae</taxon>
        <taxon>Dentiscutata</taxon>
    </lineage>
</organism>
<dbReference type="AlphaFoldDB" id="A0A9N9H7V1"/>
<protein>
    <submittedName>
        <fullName evidence="1">4052_t:CDS:1</fullName>
    </submittedName>
</protein>
<dbReference type="Proteomes" id="UP000789405">
    <property type="component" value="Unassembled WGS sequence"/>
</dbReference>
<dbReference type="OrthoDB" id="2492635at2759"/>
<feature type="non-terminal residue" evidence="1">
    <location>
        <position position="1"/>
    </location>
</feature>
<accession>A0A9N9H7V1</accession>
<dbReference type="EMBL" id="CAJVPY010005960">
    <property type="protein sequence ID" value="CAG8653677.1"/>
    <property type="molecule type" value="Genomic_DNA"/>
</dbReference>
<keyword evidence="2" id="KW-1185">Reference proteome</keyword>
<sequence length="88" mass="10134">INFCKCCKKSIDDDDFDSESNEFTTLSSITIITEESQKSLKNKRIFDDVIKKYSAKYITSQSGTVGNKNIFWSNNELQMDDSDNEFII</sequence>
<gene>
    <name evidence="1" type="ORF">DERYTH_LOCUS10323</name>
</gene>
<evidence type="ECO:0000313" key="1">
    <source>
        <dbReference type="EMBL" id="CAG8653677.1"/>
    </source>
</evidence>
<name>A0A9N9H7V1_9GLOM</name>